<evidence type="ECO:0000256" key="10">
    <source>
        <dbReference type="SAM" id="Phobius"/>
    </source>
</evidence>
<evidence type="ECO:0000256" key="3">
    <source>
        <dbReference type="ARBA" id="ARBA00022553"/>
    </source>
</evidence>
<dbReference type="Proteomes" id="UP001601992">
    <property type="component" value="Unassembled WGS sequence"/>
</dbReference>
<name>A0ABW6S1H4_9NOCA</name>
<evidence type="ECO:0000313" key="14">
    <source>
        <dbReference type="Proteomes" id="UP001601992"/>
    </source>
</evidence>
<keyword evidence="14" id="KW-1185">Reference proteome</keyword>
<comment type="catalytic activity">
    <reaction evidence="1">
        <text>ATP + protein L-histidine = ADP + protein N-phospho-L-histidine.</text>
        <dbReference type="EC" id="2.7.13.3"/>
    </reaction>
</comment>
<dbReference type="InterPro" id="IPR036890">
    <property type="entry name" value="HATPase_C_sf"/>
</dbReference>
<dbReference type="EMBL" id="JBIAQY010000006">
    <property type="protein sequence ID" value="MFF3570152.1"/>
    <property type="molecule type" value="Genomic_DNA"/>
</dbReference>
<evidence type="ECO:0000256" key="2">
    <source>
        <dbReference type="ARBA" id="ARBA00012438"/>
    </source>
</evidence>
<protein>
    <recommendedName>
        <fullName evidence="2">histidine kinase</fullName>
        <ecNumber evidence="2">2.7.13.3</ecNumber>
    </recommendedName>
</protein>
<dbReference type="Pfam" id="PF07730">
    <property type="entry name" value="HisKA_3"/>
    <property type="match status" value="1"/>
</dbReference>
<keyword evidence="4" id="KW-0808">Transferase</keyword>
<feature type="transmembrane region" description="Helical" evidence="10">
    <location>
        <begin position="96"/>
        <end position="114"/>
    </location>
</feature>
<keyword evidence="10" id="KW-1133">Transmembrane helix</keyword>
<feature type="transmembrane region" description="Helical" evidence="10">
    <location>
        <begin position="146"/>
        <end position="162"/>
    </location>
</feature>
<keyword evidence="8" id="KW-0902">Two-component regulatory system</keyword>
<feature type="transmembrane region" description="Helical" evidence="10">
    <location>
        <begin position="45"/>
        <end position="64"/>
    </location>
</feature>
<feature type="transmembrane region" description="Helical" evidence="10">
    <location>
        <begin position="21"/>
        <end position="39"/>
    </location>
</feature>
<feature type="transmembrane region" description="Helical" evidence="10">
    <location>
        <begin position="121"/>
        <end position="140"/>
    </location>
</feature>
<keyword evidence="3" id="KW-0597">Phosphoprotein</keyword>
<evidence type="ECO:0000259" key="12">
    <source>
        <dbReference type="Pfam" id="PF07730"/>
    </source>
</evidence>
<dbReference type="EC" id="2.7.13.3" evidence="2"/>
<dbReference type="SUPFAM" id="SSF55874">
    <property type="entry name" value="ATPase domain of HSP90 chaperone/DNA topoisomerase II/histidine kinase"/>
    <property type="match status" value="1"/>
</dbReference>
<evidence type="ECO:0000259" key="11">
    <source>
        <dbReference type="Pfam" id="PF02518"/>
    </source>
</evidence>
<evidence type="ECO:0000256" key="6">
    <source>
        <dbReference type="ARBA" id="ARBA00022777"/>
    </source>
</evidence>
<feature type="domain" description="Histidine kinase/HSP90-like ATPase" evidence="11">
    <location>
        <begin position="303"/>
        <end position="392"/>
    </location>
</feature>
<feature type="region of interest" description="Disordered" evidence="9">
    <location>
        <begin position="343"/>
        <end position="362"/>
    </location>
</feature>
<evidence type="ECO:0000256" key="4">
    <source>
        <dbReference type="ARBA" id="ARBA00022679"/>
    </source>
</evidence>
<dbReference type="InterPro" id="IPR050482">
    <property type="entry name" value="Sensor_HK_TwoCompSys"/>
</dbReference>
<keyword evidence="6 13" id="KW-0418">Kinase</keyword>
<dbReference type="GO" id="GO:0016301">
    <property type="term" value="F:kinase activity"/>
    <property type="evidence" value="ECO:0007669"/>
    <property type="project" value="UniProtKB-KW"/>
</dbReference>
<evidence type="ECO:0000256" key="1">
    <source>
        <dbReference type="ARBA" id="ARBA00000085"/>
    </source>
</evidence>
<dbReference type="CDD" id="cd16917">
    <property type="entry name" value="HATPase_UhpB-NarQ-NarX-like"/>
    <property type="match status" value="1"/>
</dbReference>
<dbReference type="Gene3D" id="3.30.565.10">
    <property type="entry name" value="Histidine kinase-like ATPase, C-terminal domain"/>
    <property type="match status" value="1"/>
</dbReference>
<feature type="domain" description="Signal transduction histidine kinase subgroup 3 dimerisation and phosphoacceptor" evidence="12">
    <location>
        <begin position="195"/>
        <end position="262"/>
    </location>
</feature>
<reference evidence="13 14" key="1">
    <citation type="submission" date="2024-10" db="EMBL/GenBank/DDBJ databases">
        <title>The Natural Products Discovery Center: Release of the First 8490 Sequenced Strains for Exploring Actinobacteria Biosynthetic Diversity.</title>
        <authorList>
            <person name="Kalkreuter E."/>
            <person name="Kautsar S.A."/>
            <person name="Yang D."/>
            <person name="Bader C.D."/>
            <person name="Teijaro C.N."/>
            <person name="Fluegel L."/>
            <person name="Davis C.M."/>
            <person name="Simpson J.R."/>
            <person name="Lauterbach L."/>
            <person name="Steele A.D."/>
            <person name="Gui C."/>
            <person name="Meng S."/>
            <person name="Li G."/>
            <person name="Viehrig K."/>
            <person name="Ye F."/>
            <person name="Su P."/>
            <person name="Kiefer A.F."/>
            <person name="Nichols A."/>
            <person name="Cepeda A.J."/>
            <person name="Yan W."/>
            <person name="Fan B."/>
            <person name="Jiang Y."/>
            <person name="Adhikari A."/>
            <person name="Zheng C.-J."/>
            <person name="Schuster L."/>
            <person name="Cowan T.M."/>
            <person name="Smanski M.J."/>
            <person name="Chevrette M.G."/>
            <person name="De Carvalho L.P.S."/>
            <person name="Shen B."/>
        </authorList>
    </citation>
    <scope>NUCLEOTIDE SEQUENCE [LARGE SCALE GENOMIC DNA]</scope>
    <source>
        <strain evidence="13 14">NPDC002593</strain>
    </source>
</reference>
<keyword evidence="10" id="KW-0472">Membrane</keyword>
<accession>A0ABW6S1H4</accession>
<feature type="transmembrane region" description="Helical" evidence="10">
    <location>
        <begin position="71"/>
        <end position="90"/>
    </location>
</feature>
<dbReference type="InterPro" id="IPR003594">
    <property type="entry name" value="HATPase_dom"/>
</dbReference>
<sequence length="397" mass="43048">MAQRLLRTARRLLGTDPENSPLFRIVGGLLLAANLLWNHRGPVPVWLWVVFGGAYAIFLIYEVFGDNRPRLVVPALIGCMMLSAVATVPWPDTNSVSAPVIQLWVTVGIFARQIAVSTRTILTAVAVAAVLLIIGDLLAGEFTTHVLTPVAILVIVLLMGLYRRQYRLQIHQTEMLLEQTRRAQQEHARAAALDERARIAREMHDVLAHSLGALTVQLEVAEGLLSEKDDVTAALTHLRRSHRLAQDGLTEARGAVAALREDVPPLPEAVRGLVEGYRRDRRMSVDCLVDGEPRAVQSAAVVSLLRTAREALTNAAKHAPGAAVTVALSFTPDRVRLSVRNPILSGTEPAEPPRARDENGGYGLTGMRERIALVGGTLSAGPGRDGRDWVVTAEVPG</sequence>
<evidence type="ECO:0000256" key="5">
    <source>
        <dbReference type="ARBA" id="ARBA00022741"/>
    </source>
</evidence>
<organism evidence="13 14">
    <name type="scientific">Nocardia jiangxiensis</name>
    <dbReference type="NCBI Taxonomy" id="282685"/>
    <lineage>
        <taxon>Bacteria</taxon>
        <taxon>Bacillati</taxon>
        <taxon>Actinomycetota</taxon>
        <taxon>Actinomycetes</taxon>
        <taxon>Mycobacteriales</taxon>
        <taxon>Nocardiaceae</taxon>
        <taxon>Nocardia</taxon>
    </lineage>
</organism>
<gene>
    <name evidence="13" type="ORF">ACFYXQ_20455</name>
</gene>
<dbReference type="InterPro" id="IPR011712">
    <property type="entry name" value="Sig_transdc_His_kin_sub3_dim/P"/>
</dbReference>
<keyword evidence="7" id="KW-0067">ATP-binding</keyword>
<keyword evidence="5" id="KW-0547">Nucleotide-binding</keyword>
<keyword evidence="10" id="KW-0812">Transmembrane</keyword>
<dbReference type="Gene3D" id="1.20.5.1930">
    <property type="match status" value="1"/>
</dbReference>
<comment type="caution">
    <text evidence="13">The sequence shown here is derived from an EMBL/GenBank/DDBJ whole genome shotgun (WGS) entry which is preliminary data.</text>
</comment>
<proteinExistence type="predicted"/>
<evidence type="ECO:0000256" key="7">
    <source>
        <dbReference type="ARBA" id="ARBA00022840"/>
    </source>
</evidence>
<evidence type="ECO:0000256" key="9">
    <source>
        <dbReference type="SAM" id="MobiDB-lite"/>
    </source>
</evidence>
<dbReference type="RefSeq" id="WP_387404608.1">
    <property type="nucleotide sequence ID" value="NZ_JBIAQY010000006.1"/>
</dbReference>
<dbReference type="PANTHER" id="PTHR24421">
    <property type="entry name" value="NITRATE/NITRITE SENSOR PROTEIN NARX-RELATED"/>
    <property type="match status" value="1"/>
</dbReference>
<evidence type="ECO:0000313" key="13">
    <source>
        <dbReference type="EMBL" id="MFF3570152.1"/>
    </source>
</evidence>
<evidence type="ECO:0000256" key="8">
    <source>
        <dbReference type="ARBA" id="ARBA00023012"/>
    </source>
</evidence>
<dbReference type="Pfam" id="PF02518">
    <property type="entry name" value="HATPase_c"/>
    <property type="match status" value="1"/>
</dbReference>
<dbReference type="PANTHER" id="PTHR24421:SF10">
    <property type="entry name" value="NITRATE_NITRITE SENSOR PROTEIN NARQ"/>
    <property type="match status" value="1"/>
</dbReference>